<gene>
    <name evidence="2" type="ORF">ElyMa_001870600</name>
</gene>
<reference evidence="2 3" key="1">
    <citation type="journal article" date="2021" name="Elife">
        <title>Chloroplast acquisition without the gene transfer in kleptoplastic sea slugs, Plakobranchus ocellatus.</title>
        <authorList>
            <person name="Maeda T."/>
            <person name="Takahashi S."/>
            <person name="Yoshida T."/>
            <person name="Shimamura S."/>
            <person name="Takaki Y."/>
            <person name="Nagai Y."/>
            <person name="Toyoda A."/>
            <person name="Suzuki Y."/>
            <person name="Arimoto A."/>
            <person name="Ishii H."/>
            <person name="Satoh N."/>
            <person name="Nishiyama T."/>
            <person name="Hasebe M."/>
            <person name="Maruyama T."/>
            <person name="Minagawa J."/>
            <person name="Obokata J."/>
            <person name="Shigenobu S."/>
        </authorList>
    </citation>
    <scope>NUCLEOTIDE SEQUENCE [LARGE SCALE GENOMIC DNA]</scope>
</reference>
<dbReference type="PROSITE" id="PS51257">
    <property type="entry name" value="PROKAR_LIPOPROTEIN"/>
    <property type="match status" value="1"/>
</dbReference>
<proteinExistence type="predicted"/>
<dbReference type="Proteomes" id="UP000762676">
    <property type="component" value="Unassembled WGS sequence"/>
</dbReference>
<comment type="caution">
    <text evidence="2">The sequence shown here is derived from an EMBL/GenBank/DDBJ whole genome shotgun (WGS) entry which is preliminary data.</text>
</comment>
<organism evidence="2 3">
    <name type="scientific">Elysia marginata</name>
    <dbReference type="NCBI Taxonomy" id="1093978"/>
    <lineage>
        <taxon>Eukaryota</taxon>
        <taxon>Metazoa</taxon>
        <taxon>Spiralia</taxon>
        <taxon>Lophotrochozoa</taxon>
        <taxon>Mollusca</taxon>
        <taxon>Gastropoda</taxon>
        <taxon>Heterobranchia</taxon>
        <taxon>Euthyneura</taxon>
        <taxon>Panpulmonata</taxon>
        <taxon>Sacoglossa</taxon>
        <taxon>Placobranchoidea</taxon>
        <taxon>Plakobranchidae</taxon>
        <taxon>Elysia</taxon>
    </lineage>
</organism>
<accession>A0AAV4EPD8</accession>
<keyword evidence="1" id="KW-0732">Signal</keyword>
<evidence type="ECO:0000256" key="1">
    <source>
        <dbReference type="SAM" id="SignalP"/>
    </source>
</evidence>
<dbReference type="AlphaFoldDB" id="A0AAV4EPD8"/>
<feature type="signal peptide" evidence="1">
    <location>
        <begin position="1"/>
        <end position="20"/>
    </location>
</feature>
<dbReference type="EMBL" id="BMAT01003789">
    <property type="protein sequence ID" value="GFR62366.1"/>
    <property type="molecule type" value="Genomic_DNA"/>
</dbReference>
<evidence type="ECO:0000313" key="3">
    <source>
        <dbReference type="Proteomes" id="UP000762676"/>
    </source>
</evidence>
<protein>
    <submittedName>
        <fullName evidence="2">Uncharacterized protein</fullName>
    </submittedName>
</protein>
<feature type="chain" id="PRO_5044022490" evidence="1">
    <location>
        <begin position="21"/>
        <end position="66"/>
    </location>
</feature>
<keyword evidence="3" id="KW-1185">Reference proteome</keyword>
<name>A0AAV4EPD8_9GAST</name>
<sequence>MKGAVFQLLFIAFLFAVAYANSCTSSGCTDDKPFILDENNARVCCDGSGGYPFYQQTASGLSCMCM</sequence>
<evidence type="ECO:0000313" key="2">
    <source>
        <dbReference type="EMBL" id="GFR62366.1"/>
    </source>
</evidence>